<dbReference type="Pfam" id="PF14595">
    <property type="entry name" value="Thioredoxin_9"/>
    <property type="match status" value="1"/>
</dbReference>
<dbReference type="SUPFAM" id="SSF52833">
    <property type="entry name" value="Thioredoxin-like"/>
    <property type="match status" value="1"/>
</dbReference>
<dbReference type="EMBL" id="CAXDID020000258">
    <property type="protein sequence ID" value="CAL6066039.1"/>
    <property type="molecule type" value="Genomic_DNA"/>
</dbReference>
<dbReference type="InterPro" id="IPR013766">
    <property type="entry name" value="Thioredoxin_domain"/>
</dbReference>
<protein>
    <submittedName>
        <fullName evidence="2">Thioredoxin domain-containing protein</fullName>
    </submittedName>
    <submittedName>
        <fullName evidence="4">Thioredoxin_domain-containing protein</fullName>
    </submittedName>
</protein>
<dbReference type="InterPro" id="IPR036249">
    <property type="entry name" value="Thioredoxin-like_sf"/>
</dbReference>
<evidence type="ECO:0000313" key="2">
    <source>
        <dbReference type="EMBL" id="CAI9942170.1"/>
    </source>
</evidence>
<gene>
    <name evidence="2" type="ORF">HINF_LOCUS29815</name>
    <name evidence="3" type="ORF">HINF_LOCUS29820</name>
    <name evidence="4" type="ORF">HINF_LOCUS52129</name>
    <name evidence="5" type="ORF">HINF_LOCUS52134</name>
</gene>
<dbReference type="Gene3D" id="3.40.30.10">
    <property type="entry name" value="Glutaredoxin"/>
    <property type="match status" value="1"/>
</dbReference>
<dbReference type="EMBL" id="CATOUU010000698">
    <property type="protein sequence ID" value="CAI9942175.1"/>
    <property type="molecule type" value="Genomic_DNA"/>
</dbReference>
<dbReference type="PROSITE" id="PS51352">
    <property type="entry name" value="THIOREDOXIN_2"/>
    <property type="match status" value="1"/>
</dbReference>
<evidence type="ECO:0000259" key="1">
    <source>
        <dbReference type="PROSITE" id="PS51352"/>
    </source>
</evidence>
<dbReference type="EMBL" id="CAXDID020000258">
    <property type="protein sequence ID" value="CAL6066049.1"/>
    <property type="molecule type" value="Genomic_DNA"/>
</dbReference>
<dbReference type="AlphaFoldDB" id="A0AA86PVM1"/>
<evidence type="ECO:0000313" key="4">
    <source>
        <dbReference type="EMBL" id="CAL6066039.1"/>
    </source>
</evidence>
<dbReference type="CDD" id="cd02947">
    <property type="entry name" value="TRX_family"/>
    <property type="match status" value="1"/>
</dbReference>
<reference evidence="4 6" key="2">
    <citation type="submission" date="2024-07" db="EMBL/GenBank/DDBJ databases">
        <authorList>
            <person name="Akdeniz Z."/>
        </authorList>
    </citation>
    <scope>NUCLEOTIDE SEQUENCE [LARGE SCALE GENOMIC DNA]</scope>
</reference>
<organism evidence="2">
    <name type="scientific">Hexamita inflata</name>
    <dbReference type="NCBI Taxonomy" id="28002"/>
    <lineage>
        <taxon>Eukaryota</taxon>
        <taxon>Metamonada</taxon>
        <taxon>Diplomonadida</taxon>
        <taxon>Hexamitidae</taxon>
        <taxon>Hexamitinae</taxon>
        <taxon>Hexamita</taxon>
    </lineage>
</organism>
<evidence type="ECO:0000313" key="5">
    <source>
        <dbReference type="EMBL" id="CAL6066049.1"/>
    </source>
</evidence>
<evidence type="ECO:0000313" key="6">
    <source>
        <dbReference type="Proteomes" id="UP001642409"/>
    </source>
</evidence>
<reference evidence="2" key="1">
    <citation type="submission" date="2023-06" db="EMBL/GenBank/DDBJ databases">
        <authorList>
            <person name="Kurt Z."/>
        </authorList>
    </citation>
    <scope>NUCLEOTIDE SEQUENCE</scope>
</reference>
<feature type="domain" description="Thioredoxin" evidence="1">
    <location>
        <begin position="1"/>
        <end position="114"/>
    </location>
</feature>
<sequence length="114" mass="12942">MFNDYPVSDWYEPNEEAVKVLNAKEFELIVVHAPWCGDCVYTLPLVKKILAKTPNVKVVDCLVDRQKHDPAGIAEKYQAKRIPTIIALQNGHEVARIIEFPEVTIEQDIAAKLK</sequence>
<dbReference type="EMBL" id="CATOUU010000698">
    <property type="protein sequence ID" value="CAI9942170.1"/>
    <property type="molecule type" value="Genomic_DNA"/>
</dbReference>
<accession>A0AA86PVM1</accession>
<name>A0AA86PVM1_9EUKA</name>
<comment type="caution">
    <text evidence="2">The sequence shown here is derived from an EMBL/GenBank/DDBJ whole genome shotgun (WGS) entry which is preliminary data.</text>
</comment>
<evidence type="ECO:0000313" key="3">
    <source>
        <dbReference type="EMBL" id="CAI9942175.1"/>
    </source>
</evidence>
<proteinExistence type="predicted"/>
<dbReference type="Proteomes" id="UP001642409">
    <property type="component" value="Unassembled WGS sequence"/>
</dbReference>
<keyword evidence="6" id="KW-1185">Reference proteome</keyword>